<protein>
    <submittedName>
        <fullName evidence="1">Uncharacterized protein</fullName>
    </submittedName>
</protein>
<dbReference type="AlphaFoldDB" id="A0A0F9IID1"/>
<gene>
    <name evidence="1" type="ORF">LCGC14_1576130</name>
</gene>
<feature type="non-terminal residue" evidence="1">
    <location>
        <position position="115"/>
    </location>
</feature>
<proteinExistence type="predicted"/>
<dbReference type="EMBL" id="LAZR01012348">
    <property type="protein sequence ID" value="KKM27302.1"/>
    <property type="molecule type" value="Genomic_DNA"/>
</dbReference>
<evidence type="ECO:0000313" key="1">
    <source>
        <dbReference type="EMBL" id="KKM27302.1"/>
    </source>
</evidence>
<organism evidence="1">
    <name type="scientific">marine sediment metagenome</name>
    <dbReference type="NCBI Taxonomy" id="412755"/>
    <lineage>
        <taxon>unclassified sequences</taxon>
        <taxon>metagenomes</taxon>
        <taxon>ecological metagenomes</taxon>
    </lineage>
</organism>
<accession>A0A0F9IID1</accession>
<comment type="caution">
    <text evidence="1">The sequence shown here is derived from an EMBL/GenBank/DDBJ whole genome shotgun (WGS) entry which is preliminary data.</text>
</comment>
<name>A0A0F9IID1_9ZZZZ</name>
<reference evidence="1" key="1">
    <citation type="journal article" date="2015" name="Nature">
        <title>Complex archaea that bridge the gap between prokaryotes and eukaryotes.</title>
        <authorList>
            <person name="Spang A."/>
            <person name="Saw J.H."/>
            <person name="Jorgensen S.L."/>
            <person name="Zaremba-Niedzwiedzka K."/>
            <person name="Martijn J."/>
            <person name="Lind A.E."/>
            <person name="van Eijk R."/>
            <person name="Schleper C."/>
            <person name="Guy L."/>
            <person name="Ettema T.J."/>
        </authorList>
    </citation>
    <scope>NUCLEOTIDE SEQUENCE</scope>
</reference>
<sequence>MQLIHVTYTWPGVTQSQLQRQQLARKSWRENSNQNEFLQTHFTSKHIQITAAIIGDSQPNVFLHHIIRAAFNISNEPLATVVLANSDITLRTGKWNYARQRAISSTPSYDTATHA</sequence>